<dbReference type="SUPFAM" id="SSF55347">
    <property type="entry name" value="Glyceraldehyde-3-phosphate dehydrogenase-like, C-terminal domain"/>
    <property type="match status" value="1"/>
</dbReference>
<dbReference type="Gene3D" id="3.40.50.720">
    <property type="entry name" value="NAD(P)-binding Rossmann-like Domain"/>
    <property type="match status" value="1"/>
</dbReference>
<protein>
    <submittedName>
        <fullName evidence="3">Predicted dehydrogenase</fullName>
    </submittedName>
</protein>
<dbReference type="EMBL" id="FQVH01000015">
    <property type="protein sequence ID" value="SHF23782.1"/>
    <property type="molecule type" value="Genomic_DNA"/>
</dbReference>
<feature type="domain" description="GFO/IDH/MocA-like oxidoreductase" evidence="2">
    <location>
        <begin position="134"/>
        <end position="258"/>
    </location>
</feature>
<gene>
    <name evidence="3" type="ORF">SAMN02746089_01537</name>
</gene>
<dbReference type="PANTHER" id="PTHR43249:SF1">
    <property type="entry name" value="D-GLUCOSIDE 3-DEHYDROGENASE"/>
    <property type="match status" value="1"/>
</dbReference>
<dbReference type="PANTHER" id="PTHR43249">
    <property type="entry name" value="UDP-N-ACETYL-2-AMINO-2-DEOXY-D-GLUCURONATE OXIDASE"/>
    <property type="match status" value="1"/>
</dbReference>
<dbReference type="InterPro" id="IPR052515">
    <property type="entry name" value="Gfo/Idh/MocA_Oxidoreductase"/>
</dbReference>
<dbReference type="Pfam" id="PF22725">
    <property type="entry name" value="GFO_IDH_MocA_C3"/>
    <property type="match status" value="1"/>
</dbReference>
<organism evidence="3 4">
    <name type="scientific">Caldanaerobius fijiensis DSM 17918</name>
    <dbReference type="NCBI Taxonomy" id="1121256"/>
    <lineage>
        <taxon>Bacteria</taxon>
        <taxon>Bacillati</taxon>
        <taxon>Bacillota</taxon>
        <taxon>Clostridia</taxon>
        <taxon>Thermoanaerobacterales</taxon>
        <taxon>Thermoanaerobacteraceae</taxon>
        <taxon>Caldanaerobius</taxon>
    </lineage>
</organism>
<keyword evidence="4" id="KW-1185">Reference proteome</keyword>
<dbReference type="Pfam" id="PF01408">
    <property type="entry name" value="GFO_IDH_MocA"/>
    <property type="match status" value="1"/>
</dbReference>
<evidence type="ECO:0000313" key="4">
    <source>
        <dbReference type="Proteomes" id="UP000184088"/>
    </source>
</evidence>
<dbReference type="Gene3D" id="3.30.360.10">
    <property type="entry name" value="Dihydrodipicolinate Reductase, domain 2"/>
    <property type="match status" value="1"/>
</dbReference>
<feature type="domain" description="Gfo/Idh/MocA-like oxidoreductase N-terminal" evidence="1">
    <location>
        <begin position="4"/>
        <end position="124"/>
    </location>
</feature>
<accession>A0A1M5A1S9</accession>
<dbReference type="InterPro" id="IPR055170">
    <property type="entry name" value="GFO_IDH_MocA-like_dom"/>
</dbReference>
<dbReference type="AlphaFoldDB" id="A0A1M5A1S9"/>
<evidence type="ECO:0000313" key="3">
    <source>
        <dbReference type="EMBL" id="SHF23782.1"/>
    </source>
</evidence>
<evidence type="ECO:0000259" key="1">
    <source>
        <dbReference type="Pfam" id="PF01408"/>
    </source>
</evidence>
<dbReference type="RefSeq" id="WP_073343574.1">
    <property type="nucleotide sequence ID" value="NZ_FQVH01000015.1"/>
</dbReference>
<proteinExistence type="predicted"/>
<reference evidence="3 4" key="1">
    <citation type="submission" date="2016-11" db="EMBL/GenBank/DDBJ databases">
        <authorList>
            <person name="Jaros S."/>
            <person name="Januszkiewicz K."/>
            <person name="Wedrychowicz H."/>
        </authorList>
    </citation>
    <scope>NUCLEOTIDE SEQUENCE [LARGE SCALE GENOMIC DNA]</scope>
    <source>
        <strain evidence="3 4">DSM 17918</strain>
    </source>
</reference>
<dbReference type="GO" id="GO:0000166">
    <property type="term" value="F:nucleotide binding"/>
    <property type="evidence" value="ECO:0007669"/>
    <property type="project" value="InterPro"/>
</dbReference>
<dbReference type="SUPFAM" id="SSF51735">
    <property type="entry name" value="NAD(P)-binding Rossmann-fold domains"/>
    <property type="match status" value="1"/>
</dbReference>
<evidence type="ECO:0000259" key="2">
    <source>
        <dbReference type="Pfam" id="PF22725"/>
    </source>
</evidence>
<dbReference type="STRING" id="1121256.SAMN02746089_01537"/>
<dbReference type="InterPro" id="IPR036291">
    <property type="entry name" value="NAD(P)-bd_dom_sf"/>
</dbReference>
<sequence length="373" mass="42177">MEKVKIGIIGIGNMGSGHTTYLMNGEVPGAELTAVCDIDPKRLEWVKSKYGDKIKLFDDDDAFFANSGVDAVIIATPHYSHPPLAIQAFQKGMHVLVEKPAGVYTKQVREMNEVAKKSGKVFAIMFMWRTHPLYQKLKDLIDSGELGEIKRTNWIITNWYRSQSYYDSGSWRATWSGEGGGVLLNQCPHNLDLWQWICGMPKRVRAFCYFGKYHNIEVEDDVTAFVEYPNGATGVFVTTTGETPGTNRLEVAGDRGKIVIEDDKLTFWRLRESEREFNARYKGGFGEPECWKCEIPINGKPSWHPGITRNFVEAIQKGTPLIAPGEEGIKSLSISNAMLLSTWTDDWVELPIDEDLYYQMLSERIKNSTIKKG</sequence>
<dbReference type="OrthoDB" id="240873at2"/>
<name>A0A1M5A1S9_9THEO</name>
<dbReference type="InterPro" id="IPR000683">
    <property type="entry name" value="Gfo/Idh/MocA-like_OxRdtase_N"/>
</dbReference>
<dbReference type="Proteomes" id="UP000184088">
    <property type="component" value="Unassembled WGS sequence"/>
</dbReference>